<keyword evidence="3" id="KW-1185">Reference proteome</keyword>
<name>A0A2N9VUM3_9HYPH</name>
<evidence type="ECO:0000313" key="2">
    <source>
        <dbReference type="EMBL" id="PIO43191.1"/>
    </source>
</evidence>
<proteinExistence type="predicted"/>
<dbReference type="EMBL" id="MZMT01000044">
    <property type="protein sequence ID" value="PIO43191.1"/>
    <property type="molecule type" value="Genomic_DNA"/>
</dbReference>
<dbReference type="AlphaFoldDB" id="A0A2N9VUM3"/>
<accession>A0A2N9VUM3</accession>
<protein>
    <submittedName>
        <fullName evidence="2">Uncharacterized protein</fullName>
    </submittedName>
</protein>
<dbReference type="KEGG" id="pht:BLM14_27010"/>
<dbReference type="Proteomes" id="UP000232163">
    <property type="component" value="Unassembled WGS sequence"/>
</dbReference>
<organism evidence="2 3">
    <name type="scientific">Phyllobacterium zundukense</name>
    <dbReference type="NCBI Taxonomy" id="1867719"/>
    <lineage>
        <taxon>Bacteria</taxon>
        <taxon>Pseudomonadati</taxon>
        <taxon>Pseudomonadota</taxon>
        <taxon>Alphaproteobacteria</taxon>
        <taxon>Hyphomicrobiales</taxon>
        <taxon>Phyllobacteriaceae</taxon>
        <taxon>Phyllobacterium</taxon>
    </lineage>
</organism>
<comment type="caution">
    <text evidence="2">The sequence shown here is derived from an EMBL/GenBank/DDBJ whole genome shotgun (WGS) entry which is preliminary data.</text>
</comment>
<sequence>MPEAPELQSIDPLTSGAIFSEVKIIYNLLFDELLFPAHIVHRAQFDSNAVQMSQLLSPQLVDQASDRRRVIFDLAAYVGNTVAIDGSDPVDVHGDIDAGIDAHSPLGELTAGRGSAPAVAALYSDQSPSLIGGQGAVRLPAVLPPDPSMVAGMKTIPAKPPGGKPVTGQRHRKAPSPQRPKSRAA</sequence>
<evidence type="ECO:0000313" key="3">
    <source>
        <dbReference type="Proteomes" id="UP000232163"/>
    </source>
</evidence>
<feature type="compositionally biased region" description="Basic residues" evidence="1">
    <location>
        <begin position="169"/>
        <end position="185"/>
    </location>
</feature>
<gene>
    <name evidence="2" type="ORF">B5P45_19070</name>
</gene>
<feature type="region of interest" description="Disordered" evidence="1">
    <location>
        <begin position="148"/>
        <end position="185"/>
    </location>
</feature>
<reference evidence="3" key="1">
    <citation type="journal article" date="2017" name="Int J Environ Stud">
        <title>Does the Miocene-Pliocene relict legume Oxytropis triphylla form nitrogen-fixing nodules with a combination of bacterial strains?</title>
        <authorList>
            <person name="Safronova V."/>
            <person name="Belimov A."/>
            <person name="Sazanova A."/>
            <person name="Kuznetsova I."/>
            <person name="Popova J."/>
            <person name="Andronov E."/>
            <person name="Verkhozina A."/>
            <person name="Tikhonovich I."/>
        </authorList>
    </citation>
    <scope>NUCLEOTIDE SEQUENCE [LARGE SCALE GENOMIC DNA]</scope>
    <source>
        <strain evidence="3">Tri-38</strain>
    </source>
</reference>
<evidence type="ECO:0000256" key="1">
    <source>
        <dbReference type="SAM" id="MobiDB-lite"/>
    </source>
</evidence>